<accession>A0ABT8SG64</accession>
<evidence type="ECO:0000313" key="2">
    <source>
        <dbReference type="Proteomes" id="UP001169027"/>
    </source>
</evidence>
<reference evidence="1" key="1">
    <citation type="submission" date="2023-06" db="EMBL/GenBank/DDBJ databases">
        <authorList>
            <person name="Jiang Y."/>
            <person name="Liu Q."/>
        </authorList>
    </citation>
    <scope>NUCLEOTIDE SEQUENCE</scope>
    <source>
        <strain evidence="1">CGMCC 1.12090</strain>
    </source>
</reference>
<sequence>MSAAVVQYVFKPNPGTKMQDLLGIIKEAAEMWRKHGADVSLWSVQVGEVGNMTFVARSESTAKLGATLDALNNDPNFAAWRAKNVEAGLATWVRSNQAYEIPI</sequence>
<gene>
    <name evidence="1" type="ORF">Q2T77_37110</name>
</gene>
<comment type="caution">
    <text evidence="1">The sequence shown here is derived from an EMBL/GenBank/DDBJ whole genome shotgun (WGS) entry which is preliminary data.</text>
</comment>
<dbReference type="Gene3D" id="3.30.70.100">
    <property type="match status" value="1"/>
</dbReference>
<dbReference type="RefSeq" id="WP_301816284.1">
    <property type="nucleotide sequence ID" value="NZ_JAUJZH010000051.1"/>
</dbReference>
<dbReference type="EMBL" id="JAUKVY010000051">
    <property type="protein sequence ID" value="MDO1537863.1"/>
    <property type="molecule type" value="Genomic_DNA"/>
</dbReference>
<proteinExistence type="predicted"/>
<protein>
    <recommendedName>
        <fullName evidence="3">NIPSNAP domain-containing protein</fullName>
    </recommendedName>
</protein>
<evidence type="ECO:0000313" key="1">
    <source>
        <dbReference type="EMBL" id="MDO1537863.1"/>
    </source>
</evidence>
<evidence type="ECO:0008006" key="3">
    <source>
        <dbReference type="Google" id="ProtNLM"/>
    </source>
</evidence>
<dbReference type="Proteomes" id="UP001169027">
    <property type="component" value="Unassembled WGS sequence"/>
</dbReference>
<keyword evidence="2" id="KW-1185">Reference proteome</keyword>
<organism evidence="1 2">
    <name type="scientific">Variovorax ginsengisoli</name>
    <dbReference type="NCBI Taxonomy" id="363844"/>
    <lineage>
        <taxon>Bacteria</taxon>
        <taxon>Pseudomonadati</taxon>
        <taxon>Pseudomonadota</taxon>
        <taxon>Betaproteobacteria</taxon>
        <taxon>Burkholderiales</taxon>
        <taxon>Comamonadaceae</taxon>
        <taxon>Variovorax</taxon>
    </lineage>
</organism>
<name>A0ABT8SG64_9BURK</name>